<dbReference type="GO" id="GO:0008476">
    <property type="term" value="F:protein-tyrosine sulfotransferase activity"/>
    <property type="evidence" value="ECO:0007669"/>
    <property type="project" value="InterPro"/>
</dbReference>
<dbReference type="PANTHER" id="PTHR12788">
    <property type="entry name" value="PROTEIN-TYROSINE SULFOTRANSFERASE 2"/>
    <property type="match status" value="1"/>
</dbReference>
<gene>
    <name evidence="2" type="ORF">METZ01_LOCUS110405</name>
</gene>
<feature type="non-terminal residue" evidence="2">
    <location>
        <position position="1"/>
    </location>
</feature>
<dbReference type="PANTHER" id="PTHR12788:SF10">
    <property type="entry name" value="PROTEIN-TYROSINE SULFOTRANSFERASE"/>
    <property type="match status" value="1"/>
</dbReference>
<dbReference type="Gene3D" id="3.40.50.300">
    <property type="entry name" value="P-loop containing nucleotide triphosphate hydrolases"/>
    <property type="match status" value="1"/>
</dbReference>
<dbReference type="Pfam" id="PF13469">
    <property type="entry name" value="Sulfotransfer_3"/>
    <property type="match status" value="1"/>
</dbReference>
<evidence type="ECO:0008006" key="3">
    <source>
        <dbReference type="Google" id="ProtNLM"/>
    </source>
</evidence>
<evidence type="ECO:0000256" key="1">
    <source>
        <dbReference type="ARBA" id="ARBA00022679"/>
    </source>
</evidence>
<proteinExistence type="predicted"/>
<dbReference type="EMBL" id="UINC01013295">
    <property type="protein sequence ID" value="SVA57551.1"/>
    <property type="molecule type" value="Genomic_DNA"/>
</dbReference>
<keyword evidence="1" id="KW-0808">Transferase</keyword>
<dbReference type="InterPro" id="IPR026634">
    <property type="entry name" value="TPST-like"/>
</dbReference>
<organism evidence="2">
    <name type="scientific">marine metagenome</name>
    <dbReference type="NCBI Taxonomy" id="408172"/>
    <lineage>
        <taxon>unclassified sequences</taxon>
        <taxon>metagenomes</taxon>
        <taxon>ecological metagenomes</taxon>
    </lineage>
</organism>
<reference evidence="2" key="1">
    <citation type="submission" date="2018-05" db="EMBL/GenBank/DDBJ databases">
        <authorList>
            <person name="Lanie J.A."/>
            <person name="Ng W.-L."/>
            <person name="Kazmierczak K.M."/>
            <person name="Andrzejewski T.M."/>
            <person name="Davidsen T.M."/>
            <person name="Wayne K.J."/>
            <person name="Tettelin H."/>
            <person name="Glass J.I."/>
            <person name="Rusch D."/>
            <person name="Podicherti R."/>
            <person name="Tsui H.-C.T."/>
            <person name="Winkler M.E."/>
        </authorList>
    </citation>
    <scope>NUCLEOTIDE SEQUENCE</scope>
</reference>
<sequence>VQNISNKPIFIVGCERSGTTVVRLILHTHPNIAIPPQTKILKKLYKRRLIFRDLSKKQNRSKIAEYITSNYDKKTKLVDLGVDPHNIHQKIQSSGNSIGAIGAIIFQEYAKKHHKLRWGDKRPYYIKYLRQLLHLFPDAQIIHIIRDPRDAVASLLSMSWWKKNLMNSILNWKEAVRRGSIMKKHLPSDQYFELRYEDFIDNPEQWIRQICGFLNEEFYPQMLQFQTTAETAIPDYKMEWHSATKQALSAKSIGRWKNDLTRQEACIVEKITGKEMIDYGYQLSANGNSMSFAEYIQYVITAIQYYGNAYFVSGADRILEIIYPWAMGYMVKNGYDD</sequence>
<dbReference type="AlphaFoldDB" id="A0A381WZ67"/>
<dbReference type="InterPro" id="IPR027417">
    <property type="entry name" value="P-loop_NTPase"/>
</dbReference>
<dbReference type="SUPFAM" id="SSF52540">
    <property type="entry name" value="P-loop containing nucleoside triphosphate hydrolases"/>
    <property type="match status" value="1"/>
</dbReference>
<dbReference type="GO" id="GO:0005794">
    <property type="term" value="C:Golgi apparatus"/>
    <property type="evidence" value="ECO:0007669"/>
    <property type="project" value="UniProtKB-ARBA"/>
</dbReference>
<accession>A0A381WZ67</accession>
<protein>
    <recommendedName>
        <fullName evidence="3">Protein-tyrosine sulfotransferase</fullName>
    </recommendedName>
</protein>
<name>A0A381WZ67_9ZZZZ</name>
<evidence type="ECO:0000313" key="2">
    <source>
        <dbReference type="EMBL" id="SVA57551.1"/>
    </source>
</evidence>